<gene>
    <name evidence="4" type="primary">ubiE_2</name>
    <name evidence="4" type="ORF">GS03_00864</name>
</gene>
<dbReference type="OrthoDB" id="9808140at2"/>
<keyword evidence="1 4" id="KW-0489">Methyltransferase</keyword>
<dbReference type="AlphaFoldDB" id="A0A4P7PS55"/>
<name>A0A4P7PS55_9FLAO</name>
<evidence type="ECO:0000256" key="2">
    <source>
        <dbReference type="ARBA" id="ARBA00022679"/>
    </source>
</evidence>
<dbReference type="GO" id="GO:0043770">
    <property type="term" value="F:demethylmenaquinone methyltransferase activity"/>
    <property type="evidence" value="ECO:0007669"/>
    <property type="project" value="UniProtKB-EC"/>
</dbReference>
<evidence type="ECO:0000259" key="3">
    <source>
        <dbReference type="Pfam" id="PF13649"/>
    </source>
</evidence>
<keyword evidence="2 4" id="KW-0808">Transferase</keyword>
<keyword evidence="5" id="KW-1185">Reference proteome</keyword>
<dbReference type="GO" id="GO:0032259">
    <property type="term" value="P:methylation"/>
    <property type="evidence" value="ECO:0007669"/>
    <property type="project" value="UniProtKB-KW"/>
</dbReference>
<dbReference type="Gene3D" id="3.40.50.150">
    <property type="entry name" value="Vaccinia Virus protein VP39"/>
    <property type="match status" value="1"/>
</dbReference>
<protein>
    <submittedName>
        <fullName evidence="4">Ubiquinone/menaquinone biosynthesis C-methyltransferase UbiE</fullName>
        <ecNumber evidence="4">2.1.1.163</ecNumber>
    </submittedName>
</protein>
<accession>A0A4P7PS55</accession>
<dbReference type="EMBL" id="CP038810">
    <property type="protein sequence ID" value="QBZ97375.1"/>
    <property type="molecule type" value="Genomic_DNA"/>
</dbReference>
<dbReference type="KEGG" id="fsn:GS03_00864"/>
<dbReference type="PANTHER" id="PTHR43861:SF1">
    <property type="entry name" value="TRANS-ACONITATE 2-METHYLTRANSFERASE"/>
    <property type="match status" value="1"/>
</dbReference>
<feature type="domain" description="Methyltransferase" evidence="3">
    <location>
        <begin position="90"/>
        <end position="184"/>
    </location>
</feature>
<evidence type="ECO:0000313" key="4">
    <source>
        <dbReference type="EMBL" id="QBZ97375.1"/>
    </source>
</evidence>
<dbReference type="PANTHER" id="PTHR43861">
    <property type="entry name" value="TRANS-ACONITATE 2-METHYLTRANSFERASE-RELATED"/>
    <property type="match status" value="1"/>
</dbReference>
<keyword evidence="4" id="KW-0830">Ubiquinone</keyword>
<dbReference type="EC" id="2.1.1.163" evidence="4"/>
<dbReference type="RefSeq" id="WP_136151339.1">
    <property type="nucleotide sequence ID" value="NZ_CP038810.1"/>
</dbReference>
<proteinExistence type="predicted"/>
<dbReference type="CDD" id="cd02440">
    <property type="entry name" value="AdoMet_MTases"/>
    <property type="match status" value="1"/>
</dbReference>
<dbReference type="InterPro" id="IPR041698">
    <property type="entry name" value="Methyltransf_25"/>
</dbReference>
<evidence type="ECO:0000256" key="1">
    <source>
        <dbReference type="ARBA" id="ARBA00022603"/>
    </source>
</evidence>
<reference evidence="4 5" key="1">
    <citation type="submission" date="2019-04" db="EMBL/GenBank/DDBJ databases">
        <title>Flavobacterium sp. GS03.</title>
        <authorList>
            <person name="Kim H."/>
        </authorList>
    </citation>
    <scope>NUCLEOTIDE SEQUENCE [LARGE SCALE GENOMIC DNA]</scope>
    <source>
        <strain evidence="4 5">GS03</strain>
    </source>
</reference>
<dbReference type="SUPFAM" id="SSF53335">
    <property type="entry name" value="S-adenosyl-L-methionine-dependent methyltransferases"/>
    <property type="match status" value="1"/>
</dbReference>
<evidence type="ECO:0000313" key="5">
    <source>
        <dbReference type="Proteomes" id="UP000296862"/>
    </source>
</evidence>
<dbReference type="Pfam" id="PF13649">
    <property type="entry name" value="Methyltransf_25"/>
    <property type="match status" value="1"/>
</dbReference>
<organism evidence="4 5">
    <name type="scientific">Flavobacterium sangjuense</name>
    <dbReference type="NCBI Taxonomy" id="2518177"/>
    <lineage>
        <taxon>Bacteria</taxon>
        <taxon>Pseudomonadati</taxon>
        <taxon>Bacteroidota</taxon>
        <taxon>Flavobacteriia</taxon>
        <taxon>Flavobacteriales</taxon>
        <taxon>Flavobacteriaceae</taxon>
        <taxon>Flavobacterium</taxon>
    </lineage>
</organism>
<sequence length="268" mass="31722">MTKGQISNILRKIRLIYLADWAHFYVERYKNQKNNLAFKKNNPDVKLPPDYLIYESFQIDYTKYYTESINTAKWVADYFSKYLDLKDKKILDWGCGPGRVIRHLPNVVGNECKYYGTDYNRQSIDWCSKNLPGISFNCNTLDAKLPYPDDTFDAIYGISIFTHLSEQLHYDWYTELHRILKPNGILFLTTQGDNFKVKLIPSEVARYDANELIIRDKVKEGHRMFSAFHPTEFMKKLFHNAEILEHYAEPIPETGNWIPQDVWIIRKK</sequence>
<dbReference type="InterPro" id="IPR029063">
    <property type="entry name" value="SAM-dependent_MTases_sf"/>
</dbReference>
<dbReference type="Proteomes" id="UP000296862">
    <property type="component" value="Chromosome"/>
</dbReference>